<dbReference type="HOGENOM" id="CLU_1595670_0_0_1"/>
<dbReference type="EMBL" id="AFRT01001523">
    <property type="protein sequence ID" value="ELU40048.1"/>
    <property type="molecule type" value="Genomic_DNA"/>
</dbReference>
<keyword evidence="2" id="KW-1185">Reference proteome</keyword>
<protein>
    <submittedName>
        <fullName evidence="1">Uncharacterized protein</fullName>
    </submittedName>
</protein>
<sequence>MNRGMSRRIVVFKEDGVGRMIDFGRHRTRISDARFACYTQHDLSMISGVNAFVVESLLGRNVGEGSRGDAPAIYLPSARDPLLNCTNSTEFYHHESPGDSWFIILSTLLGQLWADSERPYHVTVEISTVRDTLSDPTARPEVRRLGAHMIVLGVLRVENGHTRIEAQ</sequence>
<dbReference type="AlphaFoldDB" id="L8WTG3"/>
<dbReference type="Proteomes" id="UP000011668">
    <property type="component" value="Unassembled WGS sequence"/>
</dbReference>
<accession>L8WTG3</accession>
<reference evidence="1 2" key="1">
    <citation type="journal article" date="2013" name="Nat. Commun.">
        <title>The evolution and pathogenic mechanisms of the rice sheath blight pathogen.</title>
        <authorList>
            <person name="Zheng A."/>
            <person name="Lin R."/>
            <person name="Xu L."/>
            <person name="Qin P."/>
            <person name="Tang C."/>
            <person name="Ai P."/>
            <person name="Zhang D."/>
            <person name="Liu Y."/>
            <person name="Sun Z."/>
            <person name="Feng H."/>
            <person name="Wang Y."/>
            <person name="Chen Y."/>
            <person name="Liang X."/>
            <person name="Fu R."/>
            <person name="Li Q."/>
            <person name="Zhang J."/>
            <person name="Yu X."/>
            <person name="Xie Z."/>
            <person name="Ding L."/>
            <person name="Guan P."/>
            <person name="Tang J."/>
            <person name="Liang Y."/>
            <person name="Wang S."/>
            <person name="Deng Q."/>
            <person name="Li S."/>
            <person name="Zhu J."/>
            <person name="Wang L."/>
            <person name="Liu H."/>
            <person name="Li P."/>
        </authorList>
    </citation>
    <scope>NUCLEOTIDE SEQUENCE [LARGE SCALE GENOMIC DNA]</scope>
    <source>
        <strain evidence="2">AG-1 IA</strain>
    </source>
</reference>
<name>L8WTG3_THACA</name>
<organism evidence="1 2">
    <name type="scientific">Thanatephorus cucumeris (strain AG1-IA)</name>
    <name type="common">Rice sheath blight fungus</name>
    <name type="synonym">Rhizoctonia solani</name>
    <dbReference type="NCBI Taxonomy" id="983506"/>
    <lineage>
        <taxon>Eukaryota</taxon>
        <taxon>Fungi</taxon>
        <taxon>Dikarya</taxon>
        <taxon>Basidiomycota</taxon>
        <taxon>Agaricomycotina</taxon>
        <taxon>Agaricomycetes</taxon>
        <taxon>Cantharellales</taxon>
        <taxon>Ceratobasidiaceae</taxon>
        <taxon>Rhizoctonia</taxon>
        <taxon>Rhizoctonia solani AG-1</taxon>
    </lineage>
</organism>
<proteinExistence type="predicted"/>
<comment type="caution">
    <text evidence="1">The sequence shown here is derived from an EMBL/GenBank/DDBJ whole genome shotgun (WGS) entry which is preliminary data.</text>
</comment>
<evidence type="ECO:0000313" key="2">
    <source>
        <dbReference type="Proteomes" id="UP000011668"/>
    </source>
</evidence>
<gene>
    <name evidence="1" type="ORF">AG1IA_05913</name>
</gene>
<evidence type="ECO:0000313" key="1">
    <source>
        <dbReference type="EMBL" id="ELU40048.1"/>
    </source>
</evidence>